<keyword evidence="4 5" id="KW-0472">Membrane</keyword>
<feature type="domain" description="POPDC1-3" evidence="6">
    <location>
        <begin position="35"/>
        <end position="255"/>
    </location>
</feature>
<evidence type="ECO:0000256" key="1">
    <source>
        <dbReference type="ARBA" id="ARBA00004141"/>
    </source>
</evidence>
<dbReference type="EMBL" id="JABSTR010000006">
    <property type="protein sequence ID" value="KAH9373008.1"/>
    <property type="molecule type" value="Genomic_DNA"/>
</dbReference>
<feature type="transmembrane region" description="Helical" evidence="5">
    <location>
        <begin position="37"/>
        <end position="53"/>
    </location>
</feature>
<accession>A0A9J6GEU3</accession>
<dbReference type="GO" id="GO:0007507">
    <property type="term" value="P:heart development"/>
    <property type="evidence" value="ECO:0007669"/>
    <property type="project" value="TreeGrafter"/>
</dbReference>
<dbReference type="OrthoDB" id="425611at2759"/>
<dbReference type="GO" id="GO:0042383">
    <property type="term" value="C:sarcolemma"/>
    <property type="evidence" value="ECO:0007669"/>
    <property type="project" value="TreeGrafter"/>
</dbReference>
<name>A0A9J6GEU3_HAELO</name>
<dbReference type="InterPro" id="IPR006916">
    <property type="entry name" value="POPDC1-3"/>
</dbReference>
<evidence type="ECO:0000256" key="3">
    <source>
        <dbReference type="ARBA" id="ARBA00022989"/>
    </source>
</evidence>
<evidence type="ECO:0000256" key="2">
    <source>
        <dbReference type="ARBA" id="ARBA00022692"/>
    </source>
</evidence>
<keyword evidence="2 5" id="KW-0812">Transmembrane</keyword>
<proteinExistence type="predicted"/>
<evidence type="ECO:0000313" key="8">
    <source>
        <dbReference type="Proteomes" id="UP000821853"/>
    </source>
</evidence>
<dbReference type="InterPro" id="IPR055272">
    <property type="entry name" value="POPDC1-3_dom"/>
</dbReference>
<dbReference type="VEuPathDB" id="VectorBase:HLOH_059020"/>
<sequence>MSFGNATVDPVSALQSYGLNYYFTLPPCWEWLPTNHYYFHLAMAFLLFVYFAPTGLYGLLFLRVSLTVSCVFFVLWGYFVLCSFDTLLWNVFFTGINFVHVCALVYLLWPVRLPADMEEVYRELFQPLRLSRRQFLLAAACVDRQLDLEPRESYSLEGVTPADFVALVLSGKLLTSQKGRPLQIVGRLEFLDSLEWFEVTGTGGTFHVTTTALEPSRLVLWNRDRLKMAISGDTSLQAAFNNLLGNDVAGKLQFFDETKALNYKDLDASSGAIKRLLQMKEAALASRICSSAGEGRN</sequence>
<comment type="subcellular location">
    <subcellularLocation>
        <location evidence="1">Membrane</location>
        <topology evidence="1">Multi-pass membrane protein</topology>
    </subcellularLocation>
</comment>
<dbReference type="PANTHER" id="PTHR12101:SF1">
    <property type="entry name" value="BVES"/>
    <property type="match status" value="1"/>
</dbReference>
<dbReference type="AlphaFoldDB" id="A0A9J6GEU3"/>
<gene>
    <name evidence="7" type="ORF">HPB48_003386</name>
</gene>
<keyword evidence="8" id="KW-1185">Reference proteome</keyword>
<comment type="caution">
    <text evidence="7">The sequence shown here is derived from an EMBL/GenBank/DDBJ whole genome shotgun (WGS) entry which is preliminary data.</text>
</comment>
<evidence type="ECO:0000256" key="4">
    <source>
        <dbReference type="ARBA" id="ARBA00023136"/>
    </source>
</evidence>
<dbReference type="OMA" id="IEEETHI"/>
<dbReference type="Pfam" id="PF04831">
    <property type="entry name" value="POPDC1-3"/>
    <property type="match status" value="1"/>
</dbReference>
<dbReference type="Proteomes" id="UP000821853">
    <property type="component" value="Chromosome 4"/>
</dbReference>
<dbReference type="PANTHER" id="PTHR12101">
    <property type="entry name" value="POPEYE DOMAIN CONTAINING PROTEIN"/>
    <property type="match status" value="1"/>
</dbReference>
<evidence type="ECO:0000256" key="5">
    <source>
        <dbReference type="SAM" id="Phobius"/>
    </source>
</evidence>
<organism evidence="7 8">
    <name type="scientific">Haemaphysalis longicornis</name>
    <name type="common">Bush tick</name>
    <dbReference type="NCBI Taxonomy" id="44386"/>
    <lineage>
        <taxon>Eukaryota</taxon>
        <taxon>Metazoa</taxon>
        <taxon>Ecdysozoa</taxon>
        <taxon>Arthropoda</taxon>
        <taxon>Chelicerata</taxon>
        <taxon>Arachnida</taxon>
        <taxon>Acari</taxon>
        <taxon>Parasitiformes</taxon>
        <taxon>Ixodida</taxon>
        <taxon>Ixodoidea</taxon>
        <taxon>Ixodidae</taxon>
        <taxon>Haemaphysalinae</taxon>
        <taxon>Haemaphysalis</taxon>
    </lineage>
</organism>
<reference evidence="7 8" key="1">
    <citation type="journal article" date="2020" name="Cell">
        <title>Large-Scale Comparative Analyses of Tick Genomes Elucidate Their Genetic Diversity and Vector Capacities.</title>
        <authorList>
            <consortium name="Tick Genome and Microbiome Consortium (TIGMIC)"/>
            <person name="Jia N."/>
            <person name="Wang J."/>
            <person name="Shi W."/>
            <person name="Du L."/>
            <person name="Sun Y."/>
            <person name="Zhan W."/>
            <person name="Jiang J.F."/>
            <person name="Wang Q."/>
            <person name="Zhang B."/>
            <person name="Ji P."/>
            <person name="Bell-Sakyi L."/>
            <person name="Cui X.M."/>
            <person name="Yuan T.T."/>
            <person name="Jiang B.G."/>
            <person name="Yang W.F."/>
            <person name="Lam T.T."/>
            <person name="Chang Q.C."/>
            <person name="Ding S.J."/>
            <person name="Wang X.J."/>
            <person name="Zhu J.G."/>
            <person name="Ruan X.D."/>
            <person name="Zhao L."/>
            <person name="Wei J.T."/>
            <person name="Ye R.Z."/>
            <person name="Que T.C."/>
            <person name="Du C.H."/>
            <person name="Zhou Y.H."/>
            <person name="Cheng J.X."/>
            <person name="Dai P.F."/>
            <person name="Guo W.B."/>
            <person name="Han X.H."/>
            <person name="Huang E.J."/>
            <person name="Li L.F."/>
            <person name="Wei W."/>
            <person name="Gao Y.C."/>
            <person name="Liu J.Z."/>
            <person name="Shao H.Z."/>
            <person name="Wang X."/>
            <person name="Wang C.C."/>
            <person name="Yang T.C."/>
            <person name="Huo Q.B."/>
            <person name="Li W."/>
            <person name="Chen H.Y."/>
            <person name="Chen S.E."/>
            <person name="Zhou L.G."/>
            <person name="Ni X.B."/>
            <person name="Tian J.H."/>
            <person name="Sheng Y."/>
            <person name="Liu T."/>
            <person name="Pan Y.S."/>
            <person name="Xia L.Y."/>
            <person name="Li J."/>
            <person name="Zhao F."/>
            <person name="Cao W.C."/>
        </authorList>
    </citation>
    <scope>NUCLEOTIDE SEQUENCE [LARGE SCALE GENOMIC DNA]</scope>
    <source>
        <strain evidence="7">HaeL-2018</strain>
    </source>
</reference>
<evidence type="ECO:0000313" key="7">
    <source>
        <dbReference type="EMBL" id="KAH9373008.1"/>
    </source>
</evidence>
<dbReference type="GO" id="GO:0042391">
    <property type="term" value="P:regulation of membrane potential"/>
    <property type="evidence" value="ECO:0007669"/>
    <property type="project" value="TreeGrafter"/>
</dbReference>
<dbReference type="GO" id="GO:0051146">
    <property type="term" value="P:striated muscle cell differentiation"/>
    <property type="evidence" value="ECO:0007669"/>
    <property type="project" value="TreeGrafter"/>
</dbReference>
<protein>
    <recommendedName>
        <fullName evidence="6">POPDC1-3 domain-containing protein</fullName>
    </recommendedName>
</protein>
<feature type="transmembrane region" description="Helical" evidence="5">
    <location>
        <begin position="60"/>
        <end position="81"/>
    </location>
</feature>
<evidence type="ECO:0000259" key="6">
    <source>
        <dbReference type="Pfam" id="PF04831"/>
    </source>
</evidence>
<keyword evidence="3 5" id="KW-1133">Transmembrane helix</keyword>
<dbReference type="GO" id="GO:0030552">
    <property type="term" value="F:cAMP binding"/>
    <property type="evidence" value="ECO:0007669"/>
    <property type="project" value="TreeGrafter"/>
</dbReference>
<feature type="transmembrane region" description="Helical" evidence="5">
    <location>
        <begin position="87"/>
        <end position="109"/>
    </location>
</feature>